<gene>
    <name evidence="9" type="ORF">C1SCF055_LOCUS19794</name>
</gene>
<dbReference type="Pfam" id="PF01227">
    <property type="entry name" value="GTP_cyclohydroI"/>
    <property type="match status" value="1"/>
</dbReference>
<dbReference type="GO" id="GO:0008270">
    <property type="term" value="F:zinc ion binding"/>
    <property type="evidence" value="ECO:0007669"/>
    <property type="project" value="TreeGrafter"/>
</dbReference>
<dbReference type="FunFam" id="3.30.1130.10:FF:000001">
    <property type="entry name" value="GTP cyclohydrolase 1"/>
    <property type="match status" value="1"/>
</dbReference>
<dbReference type="Gene3D" id="1.10.286.10">
    <property type="match status" value="1"/>
</dbReference>
<dbReference type="Gene3D" id="3.30.1130.10">
    <property type="match status" value="1"/>
</dbReference>
<dbReference type="PROSITE" id="PS00859">
    <property type="entry name" value="GTP_CYCLOHYDROL_1_1"/>
    <property type="match status" value="1"/>
</dbReference>
<comment type="catalytic activity">
    <reaction evidence="1">
        <text>GTP + H2O = 7,8-dihydroneopterin 3'-triphosphate + formate + H(+)</text>
        <dbReference type="Rhea" id="RHEA:17473"/>
        <dbReference type="ChEBI" id="CHEBI:15377"/>
        <dbReference type="ChEBI" id="CHEBI:15378"/>
        <dbReference type="ChEBI" id="CHEBI:15740"/>
        <dbReference type="ChEBI" id="CHEBI:37565"/>
        <dbReference type="ChEBI" id="CHEBI:58462"/>
        <dbReference type="EC" id="3.5.4.16"/>
    </reaction>
</comment>
<evidence type="ECO:0000256" key="1">
    <source>
        <dbReference type="ARBA" id="ARBA00001052"/>
    </source>
</evidence>
<evidence type="ECO:0000259" key="8">
    <source>
        <dbReference type="Pfam" id="PF01227"/>
    </source>
</evidence>
<dbReference type="InterPro" id="IPR038418">
    <property type="entry name" value="6-PTP_synth/QueD_sf"/>
</dbReference>
<dbReference type="InterPro" id="IPR018234">
    <property type="entry name" value="GTP_CycHdrlase_I_CS"/>
</dbReference>
<dbReference type="EMBL" id="CAMXCT020001779">
    <property type="protein sequence ID" value="CAL1146384.1"/>
    <property type="molecule type" value="Genomic_DNA"/>
</dbReference>
<sequence length="372" mass="41130">MEFSAVPLLATHGCLKHLEPMHDYSLGITVGCKPQHDLGKEVRKILSQICCRLDQRTLLPHCSEPMTIRRLNDSEFEIKWQDEVTLMLPLKECCLLPIAQCSAEELAEYLATEALKELSSRKGGAIQWLEVKVSDVSEKPVEKGCFKASLPDAIPSFEAGECPRAKPYKVAEDEVKQTPTPPVSQVGSDAAEDAYRLLLSTLGIEESSRHELEKTPARAAKAFREMTIGLQVEYPLSVAGDAVFDVDGAHDLVAVREIPFHSLCEHHLLPFAGTAHIAYFPNGRVLGLSKFARLLEVFARRLQLQERLGHQLAEALVELLGPKAVAVSLEAYHTCMSHRGAGVPSRTRTIALRGLQKDDPFIREQLLSGVSR</sequence>
<dbReference type="HAMAP" id="MF_00223">
    <property type="entry name" value="FolE"/>
    <property type="match status" value="1"/>
</dbReference>
<dbReference type="GO" id="GO:0005525">
    <property type="term" value="F:GTP binding"/>
    <property type="evidence" value="ECO:0007669"/>
    <property type="project" value="TreeGrafter"/>
</dbReference>
<dbReference type="GO" id="GO:0003934">
    <property type="term" value="F:GTP cyclohydrolase I activity"/>
    <property type="evidence" value="ECO:0007669"/>
    <property type="project" value="UniProtKB-EC"/>
</dbReference>
<dbReference type="PANTHER" id="PTHR11109">
    <property type="entry name" value="GTP CYCLOHYDROLASE I"/>
    <property type="match status" value="1"/>
</dbReference>
<dbReference type="GO" id="GO:0005737">
    <property type="term" value="C:cytoplasm"/>
    <property type="evidence" value="ECO:0007669"/>
    <property type="project" value="TreeGrafter"/>
</dbReference>
<evidence type="ECO:0000256" key="4">
    <source>
        <dbReference type="ARBA" id="ARBA00012715"/>
    </source>
</evidence>
<dbReference type="InterPro" id="IPR043133">
    <property type="entry name" value="GTP-CH-I_C/QueF"/>
</dbReference>
<dbReference type="Gene3D" id="3.30.479.10">
    <property type="entry name" value="6-pyruvoyl tetrahydropterin synthase/QueD"/>
    <property type="match status" value="1"/>
</dbReference>
<dbReference type="EMBL" id="CAMXCT030001779">
    <property type="protein sequence ID" value="CAL4780321.1"/>
    <property type="molecule type" value="Genomic_DNA"/>
</dbReference>
<dbReference type="InterPro" id="IPR043134">
    <property type="entry name" value="GTP-CH-I_N"/>
</dbReference>
<dbReference type="NCBIfam" id="NF006825">
    <property type="entry name" value="PRK09347.1-2"/>
    <property type="match status" value="1"/>
</dbReference>
<evidence type="ECO:0000313" key="10">
    <source>
        <dbReference type="EMBL" id="CAL4780321.1"/>
    </source>
</evidence>
<dbReference type="GO" id="GO:0006729">
    <property type="term" value="P:tetrahydrobiopterin biosynthetic process"/>
    <property type="evidence" value="ECO:0007669"/>
    <property type="project" value="TreeGrafter"/>
</dbReference>
<protein>
    <recommendedName>
        <fullName evidence="5">GTP cyclohydrolase 1</fullName>
        <ecNumber evidence="4">3.5.4.16</ecNumber>
    </recommendedName>
    <alternativeName>
        <fullName evidence="7">GTP cyclohydrolase I</fullName>
    </alternativeName>
</protein>
<keyword evidence="11" id="KW-1185">Reference proteome</keyword>
<dbReference type="AlphaFoldDB" id="A0A9P1CJW2"/>
<dbReference type="OrthoDB" id="14045at2759"/>
<dbReference type="NCBIfam" id="NF006826">
    <property type="entry name" value="PRK09347.1-3"/>
    <property type="match status" value="1"/>
</dbReference>
<evidence type="ECO:0000256" key="5">
    <source>
        <dbReference type="ARBA" id="ARBA00017272"/>
    </source>
</evidence>
<evidence type="ECO:0000256" key="3">
    <source>
        <dbReference type="ARBA" id="ARBA00008085"/>
    </source>
</evidence>
<evidence type="ECO:0000256" key="7">
    <source>
        <dbReference type="ARBA" id="ARBA00030854"/>
    </source>
</evidence>
<comment type="similarity">
    <text evidence="3">Belongs to the GTP cyclohydrolase I family.</text>
</comment>
<evidence type="ECO:0000313" key="9">
    <source>
        <dbReference type="EMBL" id="CAI3993009.1"/>
    </source>
</evidence>
<dbReference type="EMBL" id="CAMXCT010001779">
    <property type="protein sequence ID" value="CAI3993009.1"/>
    <property type="molecule type" value="Genomic_DNA"/>
</dbReference>
<dbReference type="Proteomes" id="UP001152797">
    <property type="component" value="Unassembled WGS sequence"/>
</dbReference>
<reference evidence="9" key="1">
    <citation type="submission" date="2022-10" db="EMBL/GenBank/DDBJ databases">
        <authorList>
            <person name="Chen Y."/>
            <person name="Dougan E. K."/>
            <person name="Chan C."/>
            <person name="Rhodes N."/>
            <person name="Thang M."/>
        </authorList>
    </citation>
    <scope>NUCLEOTIDE SEQUENCE</scope>
</reference>
<keyword evidence="6" id="KW-0378">Hydrolase</keyword>
<evidence type="ECO:0000256" key="2">
    <source>
        <dbReference type="ARBA" id="ARBA00005080"/>
    </source>
</evidence>
<proteinExistence type="inferred from homology"/>
<comment type="pathway">
    <text evidence="2">Cofactor biosynthesis; 7,8-dihydroneopterin triphosphate biosynthesis; 7,8-dihydroneopterin triphosphate from GTP: step 1/1.</text>
</comment>
<dbReference type="PANTHER" id="PTHR11109:SF7">
    <property type="entry name" value="GTP CYCLOHYDROLASE 1"/>
    <property type="match status" value="1"/>
</dbReference>
<evidence type="ECO:0000313" key="11">
    <source>
        <dbReference type="Proteomes" id="UP001152797"/>
    </source>
</evidence>
<dbReference type="InterPro" id="IPR001474">
    <property type="entry name" value="GTP_CycHdrlase_I"/>
</dbReference>
<organism evidence="9">
    <name type="scientific">Cladocopium goreaui</name>
    <dbReference type="NCBI Taxonomy" id="2562237"/>
    <lineage>
        <taxon>Eukaryota</taxon>
        <taxon>Sar</taxon>
        <taxon>Alveolata</taxon>
        <taxon>Dinophyceae</taxon>
        <taxon>Suessiales</taxon>
        <taxon>Symbiodiniaceae</taxon>
        <taxon>Cladocopium</taxon>
    </lineage>
</organism>
<comment type="caution">
    <text evidence="9">The sequence shown here is derived from an EMBL/GenBank/DDBJ whole genome shotgun (WGS) entry which is preliminary data.</text>
</comment>
<dbReference type="InterPro" id="IPR020602">
    <property type="entry name" value="GTP_CycHdrlase_I_dom"/>
</dbReference>
<name>A0A9P1CJW2_9DINO</name>
<feature type="domain" description="GTP cyclohydrolase I" evidence="8">
    <location>
        <begin position="192"/>
        <end position="369"/>
    </location>
</feature>
<dbReference type="EC" id="3.5.4.16" evidence="4"/>
<dbReference type="GO" id="GO:0046654">
    <property type="term" value="P:tetrahydrofolate biosynthetic process"/>
    <property type="evidence" value="ECO:0007669"/>
    <property type="project" value="InterPro"/>
</dbReference>
<reference evidence="10 11" key="2">
    <citation type="submission" date="2024-05" db="EMBL/GenBank/DDBJ databases">
        <authorList>
            <person name="Chen Y."/>
            <person name="Shah S."/>
            <person name="Dougan E. K."/>
            <person name="Thang M."/>
            <person name="Chan C."/>
        </authorList>
    </citation>
    <scope>NUCLEOTIDE SEQUENCE [LARGE SCALE GENOMIC DNA]</scope>
</reference>
<dbReference type="SUPFAM" id="SSF55620">
    <property type="entry name" value="Tetrahydrobiopterin biosynthesis enzymes-like"/>
    <property type="match status" value="2"/>
</dbReference>
<evidence type="ECO:0000256" key="6">
    <source>
        <dbReference type="ARBA" id="ARBA00022801"/>
    </source>
</evidence>
<accession>A0A9P1CJW2</accession>